<dbReference type="Proteomes" id="UP000887159">
    <property type="component" value="Unassembled WGS sequence"/>
</dbReference>
<dbReference type="AlphaFoldDB" id="A0A8X6RYN2"/>
<gene>
    <name evidence="1" type="ORF">TNCV_1504411</name>
</gene>
<dbReference type="EMBL" id="BMAU01021203">
    <property type="protein sequence ID" value="GFX98865.1"/>
    <property type="molecule type" value="Genomic_DNA"/>
</dbReference>
<reference evidence="1" key="1">
    <citation type="submission" date="2020-08" db="EMBL/GenBank/DDBJ databases">
        <title>Multicomponent nature underlies the extraordinary mechanical properties of spider dragline silk.</title>
        <authorList>
            <person name="Kono N."/>
            <person name="Nakamura H."/>
            <person name="Mori M."/>
            <person name="Yoshida Y."/>
            <person name="Ohtoshi R."/>
            <person name="Malay A.D."/>
            <person name="Moran D.A.P."/>
            <person name="Tomita M."/>
            <person name="Numata K."/>
            <person name="Arakawa K."/>
        </authorList>
    </citation>
    <scope>NUCLEOTIDE SEQUENCE</scope>
</reference>
<keyword evidence="2" id="KW-1185">Reference proteome</keyword>
<proteinExistence type="predicted"/>
<name>A0A8X6RYN2_TRICX</name>
<accession>A0A8X6RYN2</accession>
<sequence length="74" mass="8882">MNVRDVQMLQLPTKTSPKFTQWGYRRQEKDSRGYEERFCHRLNLHLGIRKLPLRWVPRSLTSSNEHFQRTVGAV</sequence>
<protein>
    <submittedName>
        <fullName evidence="1">Uncharacterized protein</fullName>
    </submittedName>
</protein>
<comment type="caution">
    <text evidence="1">The sequence shown here is derived from an EMBL/GenBank/DDBJ whole genome shotgun (WGS) entry which is preliminary data.</text>
</comment>
<evidence type="ECO:0000313" key="1">
    <source>
        <dbReference type="EMBL" id="GFX98865.1"/>
    </source>
</evidence>
<evidence type="ECO:0000313" key="2">
    <source>
        <dbReference type="Proteomes" id="UP000887159"/>
    </source>
</evidence>
<organism evidence="1 2">
    <name type="scientific">Trichonephila clavipes</name>
    <name type="common">Golden silk orbweaver</name>
    <name type="synonym">Nephila clavipes</name>
    <dbReference type="NCBI Taxonomy" id="2585209"/>
    <lineage>
        <taxon>Eukaryota</taxon>
        <taxon>Metazoa</taxon>
        <taxon>Ecdysozoa</taxon>
        <taxon>Arthropoda</taxon>
        <taxon>Chelicerata</taxon>
        <taxon>Arachnida</taxon>
        <taxon>Araneae</taxon>
        <taxon>Araneomorphae</taxon>
        <taxon>Entelegynae</taxon>
        <taxon>Araneoidea</taxon>
        <taxon>Nephilidae</taxon>
        <taxon>Trichonephila</taxon>
    </lineage>
</organism>